<dbReference type="EMBL" id="CP019476">
    <property type="protein sequence ID" value="UQC82192.1"/>
    <property type="molecule type" value="Genomic_DNA"/>
</dbReference>
<keyword evidence="3" id="KW-1185">Reference proteome</keyword>
<feature type="compositionally biased region" description="Basic and acidic residues" evidence="1">
    <location>
        <begin position="532"/>
        <end position="546"/>
    </location>
</feature>
<feature type="region of interest" description="Disordered" evidence="1">
    <location>
        <begin position="45"/>
        <end position="68"/>
    </location>
</feature>
<protein>
    <submittedName>
        <fullName evidence="2">Uncharacterized protein</fullName>
    </submittedName>
</protein>
<organism evidence="2 3">
    <name type="scientific">Colletotrichum lupini</name>
    <dbReference type="NCBI Taxonomy" id="145971"/>
    <lineage>
        <taxon>Eukaryota</taxon>
        <taxon>Fungi</taxon>
        <taxon>Dikarya</taxon>
        <taxon>Ascomycota</taxon>
        <taxon>Pezizomycotina</taxon>
        <taxon>Sordariomycetes</taxon>
        <taxon>Hypocreomycetidae</taxon>
        <taxon>Glomerellales</taxon>
        <taxon>Glomerellaceae</taxon>
        <taxon>Colletotrichum</taxon>
        <taxon>Colletotrichum acutatum species complex</taxon>
    </lineage>
</organism>
<feature type="region of interest" description="Disordered" evidence="1">
    <location>
        <begin position="313"/>
        <end position="350"/>
    </location>
</feature>
<dbReference type="AlphaFoldDB" id="A0A9Q8WGR0"/>
<feature type="compositionally biased region" description="Polar residues" evidence="1">
    <location>
        <begin position="507"/>
        <end position="517"/>
    </location>
</feature>
<feature type="compositionally biased region" description="Polar residues" evidence="1">
    <location>
        <begin position="45"/>
        <end position="65"/>
    </location>
</feature>
<accession>A0A9Q8WGR0</accession>
<feature type="compositionally biased region" description="Basic and acidic residues" evidence="1">
    <location>
        <begin position="607"/>
        <end position="617"/>
    </location>
</feature>
<name>A0A9Q8WGR0_9PEZI</name>
<reference evidence="2" key="1">
    <citation type="journal article" date="2021" name="Mol. Plant Microbe Interact.">
        <title>Complete Genome Sequence of the Plant-Pathogenic Fungus Colletotrichum lupini.</title>
        <authorList>
            <person name="Baroncelli R."/>
            <person name="Pensec F."/>
            <person name="Da Lio D."/>
            <person name="Boufleur T."/>
            <person name="Vicente I."/>
            <person name="Sarrocco S."/>
            <person name="Picot A."/>
            <person name="Baraldi E."/>
            <person name="Sukno S."/>
            <person name="Thon M."/>
            <person name="Le Floch G."/>
        </authorList>
    </citation>
    <scope>NUCLEOTIDE SEQUENCE</scope>
    <source>
        <strain evidence="2">IMI 504893</strain>
    </source>
</reference>
<dbReference type="GeneID" id="73341682"/>
<sequence length="732" mass="81312">METCEGVLLIPPDRGQILGRAIWKPRYVVVGGRSVYREAVTSPTFPQNAASTRSNGTGTRSQPRTPGNDDYYISIFKSKVRLNMTEFSGPNLSHLNLQDDWEPSYQYPVSSVIDCQVQMLAHRKQGPVLPTLVITINDKEKKRRSSRAAGLISSKESTATTLWFRTPPDDHHISLHEWARFIISRKLPMSSESPASPCFTNPFAQQRSRDVDYFPRPPSGNPNPRGTLQHKNSTQTYSSRDRPITFSSDSPSLRSKRSDVSSPTSTTRPAHMGFTIPDPNKYTTVLPSDIPSPVTTMSMSDYQRSELIEGWTAAQGRSSTISSPIRGRGSVSSGGAQPFPGADSSSPPNQRETILDRAFQLRCIPGSELETPGEEKLTSLARFDALMREADEKMRQQVKEAHAEKIAMLSAFDVDEDSSEEEADDDEEDEDDDEHDEYAHEADASGNRQTLIAPNAQRALEYLASRQEEAMSPRSPVMRSPPANFSVPLQAPARPHTAHSRMRPGVTQRTYSQTQPMGQERLDVPTSSSGKTSDDANFRTNGEKRASVSSAKRLSFSEFTKRLSSTSSLLLVQTNTSGGSSCGSSEFDPSPSQVPKGTLNARGVPPRPRDLERDEQERRCGWRNSIGFTEGAQTYTQLTPQHSCYMLTRTWRLIFVLILYALISQLEVHIIISRREAFIKGSSTSMSETRGLAESTESLRYIKALTRQAICRSYHVASCPFLCIWPVLSSVV</sequence>
<feature type="compositionally biased region" description="Low complexity" evidence="1">
    <location>
        <begin position="472"/>
        <end position="482"/>
    </location>
</feature>
<feature type="region of interest" description="Disordered" evidence="1">
    <location>
        <begin position="580"/>
        <end position="617"/>
    </location>
</feature>
<feature type="region of interest" description="Disordered" evidence="1">
    <location>
        <begin position="410"/>
        <end position="453"/>
    </location>
</feature>
<evidence type="ECO:0000313" key="3">
    <source>
        <dbReference type="Proteomes" id="UP000830671"/>
    </source>
</evidence>
<feature type="compositionally biased region" description="Polar residues" evidence="1">
    <location>
        <begin position="229"/>
        <end position="238"/>
    </location>
</feature>
<proteinExistence type="predicted"/>
<feature type="compositionally biased region" description="Acidic residues" evidence="1">
    <location>
        <begin position="413"/>
        <end position="436"/>
    </location>
</feature>
<feature type="region of interest" description="Disordered" evidence="1">
    <location>
        <begin position="210"/>
        <end position="284"/>
    </location>
</feature>
<feature type="region of interest" description="Disordered" evidence="1">
    <location>
        <begin position="467"/>
        <end position="552"/>
    </location>
</feature>
<dbReference type="KEGG" id="clup:CLUP02_07679"/>
<evidence type="ECO:0000256" key="1">
    <source>
        <dbReference type="SAM" id="MobiDB-lite"/>
    </source>
</evidence>
<evidence type="ECO:0000313" key="2">
    <source>
        <dbReference type="EMBL" id="UQC82192.1"/>
    </source>
</evidence>
<dbReference type="RefSeq" id="XP_049143815.1">
    <property type="nucleotide sequence ID" value="XM_049286672.1"/>
</dbReference>
<gene>
    <name evidence="2" type="ORF">CLUP02_07679</name>
</gene>
<dbReference type="Proteomes" id="UP000830671">
    <property type="component" value="Chromosome 4"/>
</dbReference>